<accession>A0A0P5BWY5</accession>
<evidence type="ECO:0000313" key="2">
    <source>
        <dbReference type="Proteomes" id="UP000076858"/>
    </source>
</evidence>
<dbReference type="Proteomes" id="UP000076858">
    <property type="component" value="Unassembled WGS sequence"/>
</dbReference>
<gene>
    <name evidence="1" type="ORF">APZ42_013286</name>
</gene>
<comment type="caution">
    <text evidence="1">The sequence shown here is derived from an EMBL/GenBank/DDBJ whole genome shotgun (WGS) entry which is preliminary data.</text>
</comment>
<name>A0A0P5BWY5_9CRUS</name>
<proteinExistence type="predicted"/>
<keyword evidence="2" id="KW-1185">Reference proteome</keyword>
<reference evidence="1 2" key="1">
    <citation type="submission" date="2016-03" db="EMBL/GenBank/DDBJ databases">
        <title>EvidentialGene: Evidence-directed Construction of Genes on Genomes.</title>
        <authorList>
            <person name="Gilbert D.G."/>
            <person name="Choi J.-H."/>
            <person name="Mockaitis K."/>
            <person name="Colbourne J."/>
            <person name="Pfrender M."/>
        </authorList>
    </citation>
    <scope>NUCLEOTIDE SEQUENCE [LARGE SCALE GENOMIC DNA]</scope>
    <source>
        <strain evidence="1 2">Xinb3</strain>
        <tissue evidence="1">Complete organism</tissue>
    </source>
</reference>
<dbReference type="AlphaFoldDB" id="A0A0P5BWY5"/>
<evidence type="ECO:0000313" key="1">
    <source>
        <dbReference type="EMBL" id="KZS20127.1"/>
    </source>
</evidence>
<dbReference type="EMBL" id="LRGB01000245">
    <property type="protein sequence ID" value="KZS20127.1"/>
    <property type="molecule type" value="Genomic_DNA"/>
</dbReference>
<organism evidence="1 2">
    <name type="scientific">Daphnia magna</name>
    <dbReference type="NCBI Taxonomy" id="35525"/>
    <lineage>
        <taxon>Eukaryota</taxon>
        <taxon>Metazoa</taxon>
        <taxon>Ecdysozoa</taxon>
        <taxon>Arthropoda</taxon>
        <taxon>Crustacea</taxon>
        <taxon>Branchiopoda</taxon>
        <taxon>Diplostraca</taxon>
        <taxon>Cladocera</taxon>
        <taxon>Anomopoda</taxon>
        <taxon>Daphniidae</taxon>
        <taxon>Daphnia</taxon>
    </lineage>
</organism>
<protein>
    <submittedName>
        <fullName evidence="1">Uncharacterized protein</fullName>
    </submittedName>
</protein>
<sequence length="68" mass="8003">MKHSTFSGRKCHRTNNYLPLRQRFATMWELFDILCNCVQRLDVQQLFMNSPCTALVDFPPLAQWGSCH</sequence>